<dbReference type="InterPro" id="IPR004843">
    <property type="entry name" value="Calcineurin-like_PHP"/>
</dbReference>
<evidence type="ECO:0000313" key="4">
    <source>
        <dbReference type="Proteomes" id="UP000179807"/>
    </source>
</evidence>
<reference evidence="3" key="1">
    <citation type="submission" date="2016-10" db="EMBL/GenBank/DDBJ databases">
        <authorList>
            <person name="Benchimol M."/>
            <person name="Almeida L.G."/>
            <person name="Vasconcelos A.T."/>
            <person name="Perreira-Neves A."/>
            <person name="Rosa I.A."/>
            <person name="Tasca T."/>
            <person name="Bogo M.R."/>
            <person name="de Souza W."/>
        </authorList>
    </citation>
    <scope>NUCLEOTIDE SEQUENCE [LARGE SCALE GENOMIC DNA]</scope>
    <source>
        <strain evidence="3">K</strain>
    </source>
</reference>
<dbReference type="SMART" id="SM00156">
    <property type="entry name" value="PP2Ac"/>
    <property type="match status" value="1"/>
</dbReference>
<comment type="catalytic activity">
    <reaction evidence="1">
        <text>O-phospho-L-threonyl-[protein] + H2O = L-threonyl-[protein] + phosphate</text>
        <dbReference type="Rhea" id="RHEA:47004"/>
        <dbReference type="Rhea" id="RHEA-COMP:11060"/>
        <dbReference type="Rhea" id="RHEA-COMP:11605"/>
        <dbReference type="ChEBI" id="CHEBI:15377"/>
        <dbReference type="ChEBI" id="CHEBI:30013"/>
        <dbReference type="ChEBI" id="CHEBI:43474"/>
        <dbReference type="ChEBI" id="CHEBI:61977"/>
        <dbReference type="EC" id="3.1.3.16"/>
    </reaction>
</comment>
<dbReference type="Pfam" id="PF00149">
    <property type="entry name" value="Metallophos"/>
    <property type="match status" value="1"/>
</dbReference>
<evidence type="ECO:0000256" key="1">
    <source>
        <dbReference type="RuleBase" id="RU004273"/>
    </source>
</evidence>
<dbReference type="PROSITE" id="PS00125">
    <property type="entry name" value="SER_THR_PHOSPHATASE"/>
    <property type="match status" value="1"/>
</dbReference>
<dbReference type="PRINTS" id="PR00114">
    <property type="entry name" value="STPHPHTASE"/>
</dbReference>
<sequence>MNDKTKVSIPPIKLPFVRHMFFNENNQPIVANIRDAMKTMRPLPLDVVFELLTQGANILREEPNILHIKPPIIIAGDIHGQFYDLLNIFAKYSELPRGKYLFLGDYVDRGNFSVETFLYLLALKIRYPSRIFLLRGNHETRIQTATFSFLNETKTKYNFEVYNKMITAFDCLPLAAIVGEKLFCIHGGLSPDLKYINALDLINRFHEPQKISMMHDILWSDPHPNFDETDGIAPPSYQPNIERNCSFYYTFNDVKEFLKHNNLRCIVRAHTVETNGFRLYKKIDSDGFPSVFSIFSAPHYCNELDNQGAVLYFDGKDANIIRFQKAPEPFVLPENMGLFEWIVPIVGQQITTMFQSIWESTKDDDKDDDDPTGKVNWHQKMESLGKICDAYQEMTKQTESHFDKHLCEPFKDNSPTEQDAEYVKEVDSLFECDDAELCYK</sequence>
<name>A0A1J4KT93_9EUKA</name>
<feature type="domain" description="Serine/threonine specific protein phosphatases" evidence="2">
    <location>
        <begin position="134"/>
        <end position="139"/>
    </location>
</feature>
<dbReference type="GeneID" id="94832984"/>
<dbReference type="PANTHER" id="PTHR45673">
    <property type="entry name" value="SERINE/THREONINE-PROTEIN PHOSPHATASE 2B CATALYTIC SUBUNIT 1-RELATED"/>
    <property type="match status" value="1"/>
</dbReference>
<dbReference type="Proteomes" id="UP000179807">
    <property type="component" value="Unassembled WGS sequence"/>
</dbReference>
<keyword evidence="1" id="KW-0378">Hydrolase</keyword>
<dbReference type="InterPro" id="IPR029052">
    <property type="entry name" value="Metallo-depent_PP-like"/>
</dbReference>
<dbReference type="VEuPathDB" id="TrichDB:TRFO_15250"/>
<protein>
    <recommendedName>
        <fullName evidence="1">Serine/threonine-protein phosphatase</fullName>
        <ecNumber evidence="1">3.1.3.16</ecNumber>
    </recommendedName>
</protein>
<dbReference type="InterPro" id="IPR043360">
    <property type="entry name" value="PP2B"/>
</dbReference>
<dbReference type="OrthoDB" id="5593063at2759"/>
<accession>A0A1J4KT93</accession>
<gene>
    <name evidence="3" type="ORF">TRFO_15250</name>
</gene>
<dbReference type="InterPro" id="IPR006186">
    <property type="entry name" value="Ser/Thr-sp_prot-phosphatase"/>
</dbReference>
<dbReference type="GO" id="GO:0097720">
    <property type="term" value="P:calcineurin-mediated signaling"/>
    <property type="evidence" value="ECO:0007669"/>
    <property type="project" value="InterPro"/>
</dbReference>
<organism evidence="3 4">
    <name type="scientific">Tritrichomonas foetus</name>
    <dbReference type="NCBI Taxonomy" id="1144522"/>
    <lineage>
        <taxon>Eukaryota</taxon>
        <taxon>Metamonada</taxon>
        <taxon>Parabasalia</taxon>
        <taxon>Tritrichomonadida</taxon>
        <taxon>Tritrichomonadidae</taxon>
        <taxon>Tritrichomonas</taxon>
    </lineage>
</organism>
<dbReference type="SUPFAM" id="SSF56300">
    <property type="entry name" value="Metallo-dependent phosphatases"/>
    <property type="match status" value="1"/>
</dbReference>
<evidence type="ECO:0000259" key="2">
    <source>
        <dbReference type="PROSITE" id="PS00125"/>
    </source>
</evidence>
<dbReference type="AlphaFoldDB" id="A0A1J4KT93"/>
<proteinExistence type="inferred from homology"/>
<dbReference type="EMBL" id="MLAK01000384">
    <property type="protein sequence ID" value="OHT14346.1"/>
    <property type="molecule type" value="Genomic_DNA"/>
</dbReference>
<dbReference type="EC" id="3.1.3.16" evidence="1"/>
<dbReference type="GO" id="GO:0033192">
    <property type="term" value="F:calmodulin-dependent protein phosphatase activity"/>
    <property type="evidence" value="ECO:0007669"/>
    <property type="project" value="InterPro"/>
</dbReference>
<dbReference type="Gene3D" id="3.60.21.10">
    <property type="match status" value="1"/>
</dbReference>
<comment type="similarity">
    <text evidence="1">Belongs to the PPP phosphatase family.</text>
</comment>
<comment type="caution">
    <text evidence="3">The sequence shown here is derived from an EMBL/GenBank/DDBJ whole genome shotgun (WGS) entry which is preliminary data.</text>
</comment>
<evidence type="ECO:0000313" key="3">
    <source>
        <dbReference type="EMBL" id="OHT14346.1"/>
    </source>
</evidence>
<keyword evidence="4" id="KW-1185">Reference proteome</keyword>
<dbReference type="RefSeq" id="XP_068367482.1">
    <property type="nucleotide sequence ID" value="XM_068498280.1"/>
</dbReference>